<feature type="region of interest" description="Disordered" evidence="1">
    <location>
        <begin position="790"/>
        <end position="825"/>
    </location>
</feature>
<evidence type="ECO:0000256" key="1">
    <source>
        <dbReference type="SAM" id="MobiDB-lite"/>
    </source>
</evidence>
<feature type="compositionally biased region" description="Basic and acidic residues" evidence="1">
    <location>
        <begin position="223"/>
        <end position="237"/>
    </location>
</feature>
<dbReference type="InterPro" id="IPR036397">
    <property type="entry name" value="RNaseH_sf"/>
</dbReference>
<feature type="compositionally biased region" description="Low complexity" evidence="1">
    <location>
        <begin position="2000"/>
        <end position="2013"/>
    </location>
</feature>
<name>A0A1Q9CHQ3_SYMMI</name>
<feature type="compositionally biased region" description="Acidic residues" evidence="1">
    <location>
        <begin position="1949"/>
        <end position="1961"/>
    </location>
</feature>
<dbReference type="OrthoDB" id="412621at2759"/>
<dbReference type="GO" id="GO:0015074">
    <property type="term" value="P:DNA integration"/>
    <property type="evidence" value="ECO:0007669"/>
    <property type="project" value="InterPro"/>
</dbReference>
<protein>
    <recommendedName>
        <fullName evidence="2">Integrase catalytic domain-containing protein</fullName>
    </recommendedName>
</protein>
<dbReference type="GO" id="GO:0003676">
    <property type="term" value="F:nucleic acid binding"/>
    <property type="evidence" value="ECO:0007669"/>
    <property type="project" value="InterPro"/>
</dbReference>
<feature type="compositionally biased region" description="Basic and acidic residues" evidence="1">
    <location>
        <begin position="953"/>
        <end position="964"/>
    </location>
</feature>
<feature type="region of interest" description="Disordered" evidence="1">
    <location>
        <begin position="1522"/>
        <end position="1541"/>
    </location>
</feature>
<sequence length="2716" mass="305698">MADSKESGGHVPTWDGAARGWRRYTREVAWFVQSTPIHKRRYCASRLMSRLTGPARLLAMSWSRAPFDAEDGTRRFLQQLASSPLVRRTLPNAAAICQQYFSFKRSPGETMGNFLVRETLVQEEFTEALIRLHEEKLGVSQADRDFGLPPVESWEESWDDHEWQDDGWWWYGENENDEDQREGNPGETDQAPGEREAQADGPEPSSPDDSRLPPRGATGSSPSHRDGQAGDVRDDTGSRGIPAPADPAKPRPIDELSVADSFIMSVLRGWRLLQAAGLSAEEVRDILSSTRNSLDYETVSQALQGLWDEQLLGHRHRHQQSFQSMATVVEDHDVFYQEYPSDDWWDPESDWWDEHAYYTDWDDAGGWYGWDENEDLAYQVTSSEPPLDDEKLREAQQAEQVAEQLAVEAKRSWSEAQKATQALRRDRGFGAHAMSPGTRCFICNGPHMARDCPDRGSSSWKGRPKGLGKKGYYQHLEDYYIGKGKHKGPSTGKGKKGYWMESNAMGKKGKSKGKSKEPSSRPVNAYSSELFLGGLEVSEAMESTTAPSTSSVDPRKGMLDSGATASAAPEAVVKSLIETVLQCDRSARIELAQYARPFFRFGNGKWSKALGRTTLSSSVSGSLRSFSLYTLPNPSEYYSSHFDKSSLVPVLIGMDFLGPQGVGMIIDFGTGLAMNSKDASPQIYSLETNKKGHYVLDIAQYLTQGCTNQEGQAHVVVHNSPQNNSQYSEHHMLELATAWFDMTATDHVSDEQLEVCVEQQLFPIPRLLPLLAPSLMAATSTPQLFQMDGTAVPKPKAKPKARPLDPARAVSADLRDPRASKETWPCHGSHYPDRAASNAHGQWVHCSVCDLRLQYIPRVGSHAQTTETKNPGMVRRMLEELRPLMQGRKPTATICAAEDRCRGSAPDGHHGAHRYDGNDSGGGDTHDTYDDALTGDTHGSTRLCADVKQSRDHFGNQLDRDGKRPGQRLGSRVCPGVPGVTGTWKPCTNTVGKRVMTFATMMTAATSSMLLGLHLHDRDGLWEISASPHDWLSQAASQQGLKPRSINLQSGYDLYKPATWEHLRVLRQRHRPARIWFSLPFSRWCSWQEIDYGSPNGYERLETDRRKERRMLWQVNSFIKDIINEDPDIEIYYEWPHPSGGWKQHPMTDLSDFLDKKNIPWLSCRVDGCNYGLKNVEDNAFINKKWMIKTTDETFHKAFKAKVCPGNHRHCQASNGDKSKATYYPWRLVQAIARHWTDRLVPLRHHHLLARADDLPALCDLTEPSSEGELAKTYLMEASEVLDEAEEIDADMFGMTETDRLVSENLAREARLQQNFSFDALANVLETALTKVTKREGHQTRWSSGSRARLLLGGYSHGAFSGTTTETLKHRELVHYVNSFLRHHLPEQHWSSILLGMNSGMVPHKDHHNLQHSLNILVCTGNFTGGGLWIQGEGPGQPKRRQLSDGTYQTGHVNDTRHQILQFSPHRLHATEAWRGRRLSVSAYTTRLAPWMKEDDARHLRQLGFPLPSTSVLLANPAEVRPPMTTTTSAEDHDQPQLPQGISKEEYRSWEAQVSKFHKAAGHPTNRNLARIIKDANHPEWKVQVARDHYCPACASLRPGGTSTGQVPPISTHLPFEAWEAVAVDSGEWVPPGRRVKCKFLLFIDMATKLRAVQPLFEYNFLEMKTESGQDFIKAFSERWLGCYPKPKVVIMDSAKSFVSEAVGEFFSDINVMMHYVAEKEPWANGTIEAAVQDVKHTASAISQDDPDLSLDIVLHLTVSALNATEFTAGYSAHQWAFGKAHRPTDEDLRSIATGDPRNNFTKIVLARERAEEIARTTRAKRALSKLGNTTVRQPVRDFAPMTLVKVWRKVWPKEQHAGNRGGFWKSGRPHWIGPGRVIFNEMLPHQTDERDRKHVVWVLIGHQLLRCSVHSVRPVDEVERFKYETSGEEDPSRWRSLSDVLPRREYQDITDQEPGPEEVELPALPEQPDSSTLAAPTRRVRGKKGVTFDSSPVDPMEPGPSTSEPTSSSTTSLARAPPEANDYDQPESKKAKTEDWVEQLHMEAQIENDSLDLYTAMDDVEEFLRIEFDVEPPASNRQRKRLERNPVAYLVKKMRDSEVNIARLSSQERQLFNRAKVKEVDSFIQNEAVQKCMNAKEVKDAYESGRIMTARWVLTWKSIPPEDRDEALKDAQTNPGTLHDSKGQRKAKARIVLLGFQHPNLLDRAFKTSSPVQSTLGRNLLYLMATHHQWDLEGLDLATAFLQTMPTEADQGLYTSGVEELREALGVSHDGIMKIMKNIYGSTTAPRGLWLDLHKKLTALGAVAVMGERCLWIWLSKTENDGPHRRVIGAMGGHVDDFHRIGDQRSAEWLAIRKSIDEAYKWGTAKVGRYRHAGTDIATVVDGSGFKRIVVDQEYYIEGLEDIDIEADRLQQDCPLSPRDLAACRASLGALQWLAVQSQPQLCSRCNLLLTEAVAAGTMQTAREIQAMISEVRQESYKLAFFRFPTARHWTDITFISMGDEAHNNRSKGDSTGGLLTLAAGPEAEDGKVCPMCLISWRTWKLQRKALGSNDAEVQSVYEAEDQNFRVRLLWTEMHGAGRAQEPRTDLVYNKEQQVLQVKGILCTDSKGGYDALERNESPLLGLSNMRAALQAFALRDNLKRVRCELRWLASDYDLADAMTKKRADSRVGLIKFLKTWLWSIAFDPNFVSAKRNKKKGQTATGRVDQYLRSCRFNT</sequence>
<feature type="region of interest" description="Disordered" evidence="1">
    <location>
        <begin position="542"/>
        <end position="561"/>
    </location>
</feature>
<reference evidence="3 4" key="1">
    <citation type="submission" date="2016-02" db="EMBL/GenBank/DDBJ databases">
        <title>Genome analysis of coral dinoflagellate symbionts highlights evolutionary adaptations to a symbiotic lifestyle.</title>
        <authorList>
            <person name="Aranda M."/>
            <person name="Li Y."/>
            <person name="Liew Y.J."/>
            <person name="Baumgarten S."/>
            <person name="Simakov O."/>
            <person name="Wilson M."/>
            <person name="Piel J."/>
            <person name="Ashoor H."/>
            <person name="Bougouffa S."/>
            <person name="Bajic V.B."/>
            <person name="Ryu T."/>
            <person name="Ravasi T."/>
            <person name="Bayer T."/>
            <person name="Micklem G."/>
            <person name="Kim H."/>
            <person name="Bhak J."/>
            <person name="Lajeunesse T.C."/>
            <person name="Voolstra C.R."/>
        </authorList>
    </citation>
    <scope>NUCLEOTIDE SEQUENCE [LARGE SCALE GENOMIC DNA]</scope>
    <source>
        <strain evidence="3 4">CCMP2467</strain>
    </source>
</reference>
<feature type="region of interest" description="Disordered" evidence="1">
    <location>
        <begin position="169"/>
        <end position="253"/>
    </location>
</feature>
<dbReference type="EMBL" id="LSRX01001198">
    <property type="protein sequence ID" value="OLP82377.1"/>
    <property type="molecule type" value="Genomic_DNA"/>
</dbReference>
<evidence type="ECO:0000259" key="2">
    <source>
        <dbReference type="PROSITE" id="PS50994"/>
    </source>
</evidence>
<comment type="caution">
    <text evidence="3">The sequence shown here is derived from an EMBL/GenBank/DDBJ whole genome shotgun (WGS) entry which is preliminary data.</text>
</comment>
<feature type="compositionally biased region" description="Basic and acidic residues" evidence="1">
    <location>
        <begin position="903"/>
        <end position="917"/>
    </location>
</feature>
<dbReference type="Gene3D" id="3.30.420.10">
    <property type="entry name" value="Ribonuclease H-like superfamily/Ribonuclease H"/>
    <property type="match status" value="1"/>
</dbReference>
<gene>
    <name evidence="3" type="ORF">AK812_SmicGene36971</name>
</gene>
<keyword evidence="4" id="KW-1185">Reference proteome</keyword>
<feature type="region of interest" description="Disordered" evidence="1">
    <location>
        <begin position="1949"/>
        <end position="2035"/>
    </location>
</feature>
<organism evidence="3 4">
    <name type="scientific">Symbiodinium microadriaticum</name>
    <name type="common">Dinoflagellate</name>
    <name type="synonym">Zooxanthella microadriatica</name>
    <dbReference type="NCBI Taxonomy" id="2951"/>
    <lineage>
        <taxon>Eukaryota</taxon>
        <taxon>Sar</taxon>
        <taxon>Alveolata</taxon>
        <taxon>Dinophyceae</taxon>
        <taxon>Suessiales</taxon>
        <taxon>Symbiodiniaceae</taxon>
        <taxon>Symbiodinium</taxon>
    </lineage>
</organism>
<dbReference type="InterPro" id="IPR001584">
    <property type="entry name" value="Integrase_cat-core"/>
</dbReference>
<dbReference type="SUPFAM" id="SSF53098">
    <property type="entry name" value="Ribonuclease H-like"/>
    <property type="match status" value="1"/>
</dbReference>
<feature type="domain" description="Integrase catalytic" evidence="2">
    <location>
        <begin position="1611"/>
        <end position="1792"/>
    </location>
</feature>
<proteinExistence type="predicted"/>
<feature type="region of interest" description="Disordered" evidence="1">
    <location>
        <begin position="903"/>
        <end position="933"/>
    </location>
</feature>
<evidence type="ECO:0000313" key="4">
    <source>
        <dbReference type="Proteomes" id="UP000186817"/>
    </source>
</evidence>
<dbReference type="InterPro" id="IPR012337">
    <property type="entry name" value="RNaseH-like_sf"/>
</dbReference>
<accession>A0A1Q9CHQ3</accession>
<dbReference type="PROSITE" id="PS50994">
    <property type="entry name" value="INTEGRASE"/>
    <property type="match status" value="1"/>
</dbReference>
<evidence type="ECO:0000313" key="3">
    <source>
        <dbReference type="EMBL" id="OLP82377.1"/>
    </source>
</evidence>
<feature type="compositionally biased region" description="Polar residues" evidence="1">
    <location>
        <begin position="542"/>
        <end position="552"/>
    </location>
</feature>
<feature type="compositionally biased region" description="Basic residues" evidence="1">
    <location>
        <begin position="483"/>
        <end position="496"/>
    </location>
</feature>
<dbReference type="Proteomes" id="UP000186817">
    <property type="component" value="Unassembled WGS sequence"/>
</dbReference>
<feature type="region of interest" description="Disordered" evidence="1">
    <location>
        <begin position="953"/>
        <end position="974"/>
    </location>
</feature>
<feature type="region of interest" description="Disordered" evidence="1">
    <location>
        <begin position="483"/>
        <end position="523"/>
    </location>
</feature>